<reference evidence="3" key="1">
    <citation type="submission" date="2018-12" db="EMBL/GenBank/DDBJ databases">
        <title>Genome sequencing of Streptococcus sp. KCOM 2412 (= ChDC F135).</title>
        <authorList>
            <person name="Kook J.-K."/>
            <person name="Park S.-N."/>
            <person name="Lim Y.K."/>
        </authorList>
    </citation>
    <scope>NUCLEOTIDE SEQUENCE [LARGE SCALE GENOMIC DNA]</scope>
    <source>
        <strain evidence="3">KCOM 2412</strain>
    </source>
</reference>
<gene>
    <name evidence="2" type="ORF">EHW89_08830</name>
</gene>
<evidence type="ECO:0000259" key="1">
    <source>
        <dbReference type="PROSITE" id="PS50943"/>
    </source>
</evidence>
<dbReference type="SUPFAM" id="SSF47413">
    <property type="entry name" value="lambda repressor-like DNA-binding domains"/>
    <property type="match status" value="1"/>
</dbReference>
<dbReference type="InterPro" id="IPR010982">
    <property type="entry name" value="Lambda_DNA-bd_dom_sf"/>
</dbReference>
<keyword evidence="3" id="KW-1185">Reference proteome</keyword>
<dbReference type="EMBL" id="CP034543">
    <property type="protein sequence ID" value="AZQ42531.1"/>
    <property type="molecule type" value="Genomic_DNA"/>
</dbReference>
<dbReference type="RefSeq" id="WP_003027791.1">
    <property type="nucleotide sequence ID" value="NZ_CP034543.1"/>
</dbReference>
<feature type="domain" description="HTH cro/C1-type" evidence="1">
    <location>
        <begin position="5"/>
        <end position="41"/>
    </location>
</feature>
<evidence type="ECO:0000313" key="2">
    <source>
        <dbReference type="EMBL" id="AZQ42531.1"/>
    </source>
</evidence>
<dbReference type="Pfam" id="PF01381">
    <property type="entry name" value="HTH_3"/>
    <property type="match status" value="1"/>
</dbReference>
<proteinExistence type="predicted"/>
<dbReference type="CDD" id="cd00093">
    <property type="entry name" value="HTH_XRE"/>
    <property type="match status" value="1"/>
</dbReference>
<dbReference type="GO" id="GO:0003677">
    <property type="term" value="F:DNA binding"/>
    <property type="evidence" value="ECO:0007669"/>
    <property type="project" value="InterPro"/>
</dbReference>
<evidence type="ECO:0000313" key="3">
    <source>
        <dbReference type="Proteomes" id="UP000272924"/>
    </source>
</evidence>
<organism evidence="2 3">
    <name type="scientific">Streptococcus periodonticum</name>
    <dbReference type="NCBI Taxonomy" id="2490633"/>
    <lineage>
        <taxon>Bacteria</taxon>
        <taxon>Bacillati</taxon>
        <taxon>Bacillota</taxon>
        <taxon>Bacilli</taxon>
        <taxon>Lactobacillales</taxon>
        <taxon>Streptococcaceae</taxon>
        <taxon>Streptococcus</taxon>
    </lineage>
</organism>
<dbReference type="Gene3D" id="1.10.260.40">
    <property type="entry name" value="lambda repressor-like DNA-binding domains"/>
    <property type="match status" value="1"/>
</dbReference>
<dbReference type="PROSITE" id="PS50943">
    <property type="entry name" value="HTH_CROC1"/>
    <property type="match status" value="1"/>
</dbReference>
<accession>A0A3S9MTQ3</accession>
<dbReference type="InterPro" id="IPR001387">
    <property type="entry name" value="Cro/C1-type_HTH"/>
</dbReference>
<dbReference type="Proteomes" id="UP000272924">
    <property type="component" value="Chromosome"/>
</dbReference>
<sequence length="66" mass="7605">MVNKIKGYRNMLGLSQEQLGKQLGISKQAYYNKESGKNSFSDSEKLKFKTLLLPLFPDITIEDIFF</sequence>
<dbReference type="AlphaFoldDB" id="A0A3S9MTQ3"/>
<name>A0A3S9MTQ3_9STRE</name>
<protein>
    <submittedName>
        <fullName evidence="2">Transcriptional regulator</fullName>
    </submittedName>
</protein>
<dbReference type="KEGG" id="spei:EHW89_08830"/>